<dbReference type="RefSeq" id="WP_082062907.1">
    <property type="nucleotide sequence ID" value="NZ_BAAAEC010000018.1"/>
</dbReference>
<dbReference type="GO" id="GO:0003677">
    <property type="term" value="F:DNA binding"/>
    <property type="evidence" value="ECO:0007669"/>
    <property type="project" value="UniProtKB-UniRule"/>
</dbReference>
<dbReference type="Gene3D" id="1.10.150.130">
    <property type="match status" value="1"/>
</dbReference>
<keyword evidence="3 5" id="KW-0238">DNA-binding</keyword>
<gene>
    <name evidence="8" type="primary">xerC_2</name>
    <name evidence="8" type="ORF">NCTC10894_00608</name>
</gene>
<evidence type="ECO:0000256" key="3">
    <source>
        <dbReference type="ARBA" id="ARBA00023125"/>
    </source>
</evidence>
<keyword evidence="2" id="KW-0229">DNA integration</keyword>
<dbReference type="EMBL" id="UGVE01000001">
    <property type="protein sequence ID" value="SUD96275.1"/>
    <property type="molecule type" value="Genomic_DNA"/>
</dbReference>
<dbReference type="PANTHER" id="PTHR30349:SF41">
    <property type="entry name" value="INTEGRASE_RECOMBINASE PROTEIN MJ0367-RELATED"/>
    <property type="match status" value="1"/>
</dbReference>
<evidence type="ECO:0000256" key="1">
    <source>
        <dbReference type="ARBA" id="ARBA00008857"/>
    </source>
</evidence>
<evidence type="ECO:0000256" key="5">
    <source>
        <dbReference type="PROSITE-ProRule" id="PRU01248"/>
    </source>
</evidence>
<dbReference type="PANTHER" id="PTHR30349">
    <property type="entry name" value="PHAGE INTEGRASE-RELATED"/>
    <property type="match status" value="1"/>
</dbReference>
<comment type="caution">
    <text evidence="8">The sequence shown here is derived from an EMBL/GenBank/DDBJ whole genome shotgun (WGS) entry which is preliminary data.</text>
</comment>
<dbReference type="Pfam" id="PF00589">
    <property type="entry name" value="Phage_integrase"/>
    <property type="match status" value="1"/>
</dbReference>
<comment type="similarity">
    <text evidence="1">Belongs to the 'phage' integrase family.</text>
</comment>
<dbReference type="InterPro" id="IPR002104">
    <property type="entry name" value="Integrase_catalytic"/>
</dbReference>
<keyword evidence="4" id="KW-0233">DNA recombination</keyword>
<dbReference type="Proteomes" id="UP000255008">
    <property type="component" value="Unassembled WGS sequence"/>
</dbReference>
<dbReference type="PROSITE" id="PS51898">
    <property type="entry name" value="TYR_RECOMBINASE"/>
    <property type="match status" value="1"/>
</dbReference>
<dbReference type="PROSITE" id="PS51900">
    <property type="entry name" value="CB"/>
    <property type="match status" value="1"/>
</dbReference>
<evidence type="ECO:0000313" key="8">
    <source>
        <dbReference type="EMBL" id="SUD96275.1"/>
    </source>
</evidence>
<accession>A0AAJ4ZJ97</accession>
<evidence type="ECO:0000259" key="6">
    <source>
        <dbReference type="PROSITE" id="PS51898"/>
    </source>
</evidence>
<dbReference type="GO" id="GO:0015074">
    <property type="term" value="P:DNA integration"/>
    <property type="evidence" value="ECO:0007669"/>
    <property type="project" value="UniProtKB-KW"/>
</dbReference>
<dbReference type="GO" id="GO:0006310">
    <property type="term" value="P:DNA recombination"/>
    <property type="evidence" value="ECO:0007669"/>
    <property type="project" value="UniProtKB-KW"/>
</dbReference>
<reference evidence="8 9" key="1">
    <citation type="submission" date="2018-06" db="EMBL/GenBank/DDBJ databases">
        <authorList>
            <consortium name="Pathogen Informatics"/>
            <person name="Doyle S."/>
        </authorList>
    </citation>
    <scope>NUCLEOTIDE SEQUENCE [LARGE SCALE GENOMIC DNA]</scope>
    <source>
        <strain evidence="8 9">NCTC10894</strain>
    </source>
</reference>
<dbReference type="InterPro" id="IPR011010">
    <property type="entry name" value="DNA_brk_join_enz"/>
</dbReference>
<protein>
    <submittedName>
        <fullName evidence="8">Tyrosine recombinase XerC</fullName>
    </submittedName>
</protein>
<evidence type="ECO:0000313" key="9">
    <source>
        <dbReference type="Proteomes" id="UP000255008"/>
    </source>
</evidence>
<evidence type="ECO:0000259" key="7">
    <source>
        <dbReference type="PROSITE" id="PS51900"/>
    </source>
</evidence>
<name>A0AAJ4ZJ97_9RALS</name>
<sequence length="385" mass="44144">MRLTSSTSDFTIAGVRRPGFPILLWKDMRSCEPVNEFLRVYLLRGTIESERSWEAIARALYDYFGFLEANGLQWDDVKRGEQKNLVAAYRDYSFKECHLARNTVRQRLVYVCEFYKYAVRKQWVDALPYAYELRRIGKSAEFLAHIDRSGGEVQVPSVMPKKHKTLVRYLTLDQARRLLRAADNPHHHALVNLALRTGLRRLELATFPLSYVVDPDNLGTTEPNVTLHLDPEDGSGMRTKGSTPRDLVVSRNLMRYLHRYAIHYRGERSSLNNEPQLPLLLNQDGKPYAADGKGIGPIVCELGRRADVQAHPHILRHTYATHTLSSLQRARKSSGIEPLIFLKSQLGHKSLRSTEIYLHCSNELAISAIIEYDRELESEAWSMTP</sequence>
<proteinExistence type="inferred from homology"/>
<dbReference type="SUPFAM" id="SSF56349">
    <property type="entry name" value="DNA breaking-rejoining enzymes"/>
    <property type="match status" value="1"/>
</dbReference>
<dbReference type="AlphaFoldDB" id="A0AAJ4ZJ97"/>
<organism evidence="8 9">
    <name type="scientific">Ralstonia mannitolilytica</name>
    <dbReference type="NCBI Taxonomy" id="105219"/>
    <lineage>
        <taxon>Bacteria</taxon>
        <taxon>Pseudomonadati</taxon>
        <taxon>Pseudomonadota</taxon>
        <taxon>Betaproteobacteria</taxon>
        <taxon>Burkholderiales</taxon>
        <taxon>Burkholderiaceae</taxon>
        <taxon>Ralstonia</taxon>
    </lineage>
</organism>
<dbReference type="InterPro" id="IPR013762">
    <property type="entry name" value="Integrase-like_cat_sf"/>
</dbReference>
<dbReference type="CDD" id="cd00397">
    <property type="entry name" value="DNA_BRE_C"/>
    <property type="match status" value="1"/>
</dbReference>
<dbReference type="InterPro" id="IPR044068">
    <property type="entry name" value="CB"/>
</dbReference>
<feature type="domain" description="Core-binding (CB)" evidence="7">
    <location>
        <begin position="28"/>
        <end position="119"/>
    </location>
</feature>
<feature type="domain" description="Tyr recombinase" evidence="6">
    <location>
        <begin position="165"/>
        <end position="370"/>
    </location>
</feature>
<dbReference type="InterPro" id="IPR050090">
    <property type="entry name" value="Tyrosine_recombinase_XerCD"/>
</dbReference>
<dbReference type="Gene3D" id="1.10.443.10">
    <property type="entry name" value="Intergrase catalytic core"/>
    <property type="match status" value="1"/>
</dbReference>
<evidence type="ECO:0000256" key="2">
    <source>
        <dbReference type="ARBA" id="ARBA00022908"/>
    </source>
</evidence>
<dbReference type="InterPro" id="IPR010998">
    <property type="entry name" value="Integrase_recombinase_N"/>
</dbReference>
<evidence type="ECO:0000256" key="4">
    <source>
        <dbReference type="ARBA" id="ARBA00023172"/>
    </source>
</evidence>